<keyword evidence="4" id="KW-0479">Metal-binding</keyword>
<dbReference type="InterPro" id="IPR057721">
    <property type="entry name" value="BCD1_alpha/beta"/>
</dbReference>
<proteinExistence type="inferred from homology"/>
<dbReference type="GO" id="GO:0000492">
    <property type="term" value="P:box C/D snoRNP assembly"/>
    <property type="evidence" value="ECO:0007669"/>
    <property type="project" value="TreeGrafter"/>
</dbReference>
<dbReference type="Pfam" id="PF04438">
    <property type="entry name" value="zf-HIT"/>
    <property type="match status" value="1"/>
</dbReference>
<evidence type="ECO:0000256" key="8">
    <source>
        <dbReference type="ARBA" id="ARBA00049598"/>
    </source>
</evidence>
<accession>A0AAX6MTF1</accession>
<dbReference type="GO" id="GO:0005634">
    <property type="term" value="C:nucleus"/>
    <property type="evidence" value="ECO:0007669"/>
    <property type="project" value="TreeGrafter"/>
</dbReference>
<feature type="compositionally biased region" description="Basic residues" evidence="14">
    <location>
        <begin position="104"/>
        <end position="115"/>
    </location>
</feature>
<evidence type="ECO:0000259" key="15">
    <source>
        <dbReference type="PROSITE" id="PS51083"/>
    </source>
</evidence>
<keyword evidence="2" id="KW-0690">Ribosome biogenesis</keyword>
<evidence type="ECO:0000256" key="11">
    <source>
        <dbReference type="ARBA" id="ARBA00068630"/>
    </source>
</evidence>
<evidence type="ECO:0000256" key="2">
    <source>
        <dbReference type="ARBA" id="ARBA00022517"/>
    </source>
</evidence>
<feature type="domain" description="HIT-type" evidence="15">
    <location>
        <begin position="10"/>
        <end position="44"/>
    </location>
</feature>
<dbReference type="PROSITE" id="PS51083">
    <property type="entry name" value="ZF_HIT"/>
    <property type="match status" value="1"/>
</dbReference>
<evidence type="ECO:0000256" key="13">
    <source>
        <dbReference type="PROSITE-ProRule" id="PRU00453"/>
    </source>
</evidence>
<evidence type="ECO:0000256" key="3">
    <source>
        <dbReference type="ARBA" id="ARBA00022553"/>
    </source>
</evidence>
<dbReference type="FunFam" id="3.30.60.190:FF:000001">
    <property type="entry name" value="box C/D snoRNA protein 1"/>
    <property type="match status" value="1"/>
</dbReference>
<evidence type="ECO:0000256" key="6">
    <source>
        <dbReference type="ARBA" id="ARBA00022833"/>
    </source>
</evidence>
<dbReference type="SUPFAM" id="SSF144232">
    <property type="entry name" value="HIT/MYND zinc finger-like"/>
    <property type="match status" value="1"/>
</dbReference>
<evidence type="ECO:0000256" key="10">
    <source>
        <dbReference type="ARBA" id="ARBA00061949"/>
    </source>
</evidence>
<dbReference type="GO" id="GO:0070761">
    <property type="term" value="C:pre-snoRNP complex"/>
    <property type="evidence" value="ECO:0007669"/>
    <property type="project" value="TreeGrafter"/>
</dbReference>
<comment type="similarity">
    <text evidence="9">Belongs to the BCD1 family.</text>
</comment>
<organism evidence="16 17">
    <name type="scientific">Daldinia eschscholtzii</name>
    <dbReference type="NCBI Taxonomy" id="292717"/>
    <lineage>
        <taxon>Eukaryota</taxon>
        <taxon>Fungi</taxon>
        <taxon>Dikarya</taxon>
        <taxon>Ascomycota</taxon>
        <taxon>Pezizomycotina</taxon>
        <taxon>Sordariomycetes</taxon>
        <taxon>Xylariomycetidae</taxon>
        <taxon>Xylariales</taxon>
        <taxon>Hypoxylaceae</taxon>
        <taxon>Daldinia</taxon>
    </lineage>
</organism>
<comment type="function">
    <text evidence="8">Required for box C/D snoRNAs accumulation involved in snoRNA processing, snoRNA transport to the nucleolus and ribosome biogenesis.</text>
</comment>
<dbReference type="PANTHER" id="PTHR13483">
    <property type="entry name" value="BOX C_D SNORNA PROTEIN 1-RELATED"/>
    <property type="match status" value="1"/>
</dbReference>
<keyword evidence="7" id="KW-0832">Ubl conjugation</keyword>
<dbReference type="Proteomes" id="UP001369815">
    <property type="component" value="Unassembled WGS sequence"/>
</dbReference>
<sequence length="392" mass="44828">MADPLLTSLCTICHVQAPKYKCPRCGTRTCSLTCVKKHKNWSSCNGERDPTVYIPREKLKTDAGIDHDYNFLTKIERSVERVEKILKEEKDILPQEDITSRPPPNKRARLHKGQSRGRVTFEQSSRRWDKNSMQRMRHLGIRVASVPYGMTRAKENKSSWNKRTRTMNWQVEWLEWKSVDPTEETPNTKPSRILHKILDEVPLYIGYAEGLEYHRQRQLSNQERTHEKKQKSLEDKKIITGGGQEVATTAWCDGDYVMQDSRTAAWNITISGSRTTEGMKDKYRFFYLKPRTPSREAQRLIPLRPTDSLATILPGLDVVEFPTICVLPGNSTAIPEGYVVENRLGKSRKRQGSALVGYSSEEEGEATDEQLDEQDDDDTTSSSGSDSPDMSE</sequence>
<protein>
    <recommendedName>
        <fullName evidence="11">Box C/D snoRNA protein 1</fullName>
    </recommendedName>
    <alternativeName>
        <fullName evidence="12">Zinc finger HIT domain-containing protein 6</fullName>
    </alternativeName>
</protein>
<keyword evidence="1" id="KW-1017">Isopeptide bond</keyword>
<evidence type="ECO:0000256" key="1">
    <source>
        <dbReference type="ARBA" id="ARBA00022499"/>
    </source>
</evidence>
<comment type="caution">
    <text evidence="16">The sequence shown here is derived from an EMBL/GenBank/DDBJ whole genome shotgun (WGS) entry which is preliminary data.</text>
</comment>
<name>A0AAX6MTF1_9PEZI</name>
<evidence type="ECO:0000256" key="12">
    <source>
        <dbReference type="ARBA" id="ARBA00077531"/>
    </source>
</evidence>
<dbReference type="EMBL" id="JBANMG010000003">
    <property type="protein sequence ID" value="KAK6955452.1"/>
    <property type="molecule type" value="Genomic_DNA"/>
</dbReference>
<evidence type="ECO:0000256" key="7">
    <source>
        <dbReference type="ARBA" id="ARBA00022843"/>
    </source>
</evidence>
<keyword evidence="5 13" id="KW-0863">Zinc-finger</keyword>
<evidence type="ECO:0000256" key="4">
    <source>
        <dbReference type="ARBA" id="ARBA00022723"/>
    </source>
</evidence>
<dbReference type="Pfam" id="PF25790">
    <property type="entry name" value="BCD1"/>
    <property type="match status" value="1"/>
</dbReference>
<feature type="region of interest" description="Disordered" evidence="14">
    <location>
        <begin position="348"/>
        <end position="392"/>
    </location>
</feature>
<evidence type="ECO:0000256" key="5">
    <source>
        <dbReference type="ARBA" id="ARBA00022771"/>
    </source>
</evidence>
<dbReference type="Gene3D" id="3.30.60.190">
    <property type="match status" value="1"/>
</dbReference>
<gene>
    <name evidence="16" type="ORF">Daesc_003090</name>
</gene>
<dbReference type="InterPro" id="IPR051639">
    <property type="entry name" value="BCD1"/>
</dbReference>
<dbReference type="GO" id="GO:0048254">
    <property type="term" value="P:snoRNA localization"/>
    <property type="evidence" value="ECO:0007669"/>
    <property type="project" value="TreeGrafter"/>
</dbReference>
<dbReference type="InterPro" id="IPR007529">
    <property type="entry name" value="Znf_HIT"/>
</dbReference>
<keyword evidence="17" id="KW-1185">Reference proteome</keyword>
<evidence type="ECO:0000313" key="16">
    <source>
        <dbReference type="EMBL" id="KAK6955452.1"/>
    </source>
</evidence>
<keyword evidence="6" id="KW-0862">Zinc</keyword>
<feature type="compositionally biased region" description="Acidic residues" evidence="14">
    <location>
        <begin position="360"/>
        <end position="379"/>
    </location>
</feature>
<feature type="region of interest" description="Disordered" evidence="14">
    <location>
        <begin position="93"/>
        <end position="126"/>
    </location>
</feature>
<dbReference type="PANTHER" id="PTHR13483:SF11">
    <property type="entry name" value="ZINC FINGER HIT DOMAIN-CONTAINING PROTEIN 3"/>
    <property type="match status" value="1"/>
</dbReference>
<keyword evidence="3" id="KW-0597">Phosphoprotein</keyword>
<dbReference type="CDD" id="cd23023">
    <property type="entry name" value="zf-HIT_BCD1"/>
    <property type="match status" value="1"/>
</dbReference>
<feature type="compositionally biased region" description="Low complexity" evidence="14">
    <location>
        <begin position="380"/>
        <end position="392"/>
    </location>
</feature>
<comment type="subunit">
    <text evidence="10">Interacts with FBL, SNU13, NOP58, NUFIP1, RUVBL1, RUVBL2 and TAF9. Interacts (via HIT-type zinc finger) with the RUVBL1/RUVBL2 complex in the presence of ADP.</text>
</comment>
<reference evidence="16 17" key="1">
    <citation type="journal article" date="2024" name="Front Chem Biol">
        <title>Unveiling the potential of Daldinia eschscholtzii MFLUCC 19-0629 through bioactivity and bioinformatics studies for enhanced sustainable agriculture production.</title>
        <authorList>
            <person name="Brooks S."/>
            <person name="Weaver J.A."/>
            <person name="Klomchit A."/>
            <person name="Alharthi S.A."/>
            <person name="Onlamun T."/>
            <person name="Nurani R."/>
            <person name="Vong T.K."/>
            <person name="Alberti F."/>
            <person name="Greco C."/>
        </authorList>
    </citation>
    <scope>NUCLEOTIDE SEQUENCE [LARGE SCALE GENOMIC DNA]</scope>
    <source>
        <strain evidence="16">MFLUCC 19-0629</strain>
    </source>
</reference>
<evidence type="ECO:0000256" key="14">
    <source>
        <dbReference type="SAM" id="MobiDB-lite"/>
    </source>
</evidence>
<dbReference type="GO" id="GO:0008270">
    <property type="term" value="F:zinc ion binding"/>
    <property type="evidence" value="ECO:0007669"/>
    <property type="project" value="UniProtKB-UniRule"/>
</dbReference>
<evidence type="ECO:0000313" key="17">
    <source>
        <dbReference type="Proteomes" id="UP001369815"/>
    </source>
</evidence>
<dbReference type="GO" id="GO:0000463">
    <property type="term" value="P:maturation of LSU-rRNA from tricistronic rRNA transcript (SSU-rRNA, 5.8S rRNA, LSU-rRNA)"/>
    <property type="evidence" value="ECO:0007669"/>
    <property type="project" value="TreeGrafter"/>
</dbReference>
<evidence type="ECO:0000256" key="9">
    <source>
        <dbReference type="ARBA" id="ARBA00049654"/>
    </source>
</evidence>
<dbReference type="AlphaFoldDB" id="A0AAX6MTF1"/>